<evidence type="ECO:0000313" key="2">
    <source>
        <dbReference type="EMBL" id="PWN95767.1"/>
    </source>
</evidence>
<evidence type="ECO:0000256" key="1">
    <source>
        <dbReference type="SAM" id="MobiDB-lite"/>
    </source>
</evidence>
<dbReference type="GeneID" id="37266599"/>
<proteinExistence type="predicted"/>
<feature type="compositionally biased region" description="Low complexity" evidence="1">
    <location>
        <begin position="27"/>
        <end position="44"/>
    </location>
</feature>
<dbReference type="RefSeq" id="XP_025596046.1">
    <property type="nucleotide sequence ID" value="XM_025739053.1"/>
</dbReference>
<dbReference type="Proteomes" id="UP000245946">
    <property type="component" value="Unassembled WGS sequence"/>
</dbReference>
<sequence>MLSSPREMSYRPPGRSRRQAAGDPNAARRVTSTASPAAAPHASVGQEEELFYAGMYAPAAERLEPNCPTPAPSASDCFHERRRARHARTATTTAAATAAATEQDGSAREAGSRAGSASDLATPLHTAARPSSASSVRTGSGALVVGEGQLKSVKATTQQSKKSAEPTSRYSIAAGREEKRKQQAAASKAARNEQPDSSEDTEEESEEGSEEEASACCMKASFLHRDFVFICPMRTWTLSCCKPKN</sequence>
<feature type="compositionally biased region" description="Low complexity" evidence="1">
    <location>
        <begin position="89"/>
        <end position="101"/>
    </location>
</feature>
<dbReference type="EMBL" id="KZ819302">
    <property type="protein sequence ID" value="PWN95767.1"/>
    <property type="molecule type" value="Genomic_DNA"/>
</dbReference>
<keyword evidence="3" id="KW-1185">Reference proteome</keyword>
<evidence type="ECO:0000313" key="3">
    <source>
        <dbReference type="Proteomes" id="UP000245946"/>
    </source>
</evidence>
<reference evidence="2 3" key="1">
    <citation type="journal article" date="2018" name="Mol. Biol. Evol.">
        <title>Broad Genomic Sampling Reveals a Smut Pathogenic Ancestry of the Fungal Clade Ustilaginomycotina.</title>
        <authorList>
            <person name="Kijpornyongpan T."/>
            <person name="Mondo S.J."/>
            <person name="Barry K."/>
            <person name="Sandor L."/>
            <person name="Lee J."/>
            <person name="Lipzen A."/>
            <person name="Pangilinan J."/>
            <person name="LaButti K."/>
            <person name="Hainaut M."/>
            <person name="Henrissat B."/>
            <person name="Grigoriev I.V."/>
            <person name="Spatafora J.W."/>
            <person name="Aime M.C."/>
        </authorList>
    </citation>
    <scope>NUCLEOTIDE SEQUENCE [LARGE SCALE GENOMIC DNA]</scope>
    <source>
        <strain evidence="2 3">MCA 4186</strain>
    </source>
</reference>
<feature type="compositionally biased region" description="Acidic residues" evidence="1">
    <location>
        <begin position="196"/>
        <end position="213"/>
    </location>
</feature>
<accession>A0A316Z1V8</accession>
<organism evidence="2 3">
    <name type="scientific">Tilletiopsis washingtonensis</name>
    <dbReference type="NCBI Taxonomy" id="58919"/>
    <lineage>
        <taxon>Eukaryota</taxon>
        <taxon>Fungi</taxon>
        <taxon>Dikarya</taxon>
        <taxon>Basidiomycota</taxon>
        <taxon>Ustilaginomycotina</taxon>
        <taxon>Exobasidiomycetes</taxon>
        <taxon>Entylomatales</taxon>
        <taxon>Entylomatales incertae sedis</taxon>
        <taxon>Tilletiopsis</taxon>
    </lineage>
</organism>
<gene>
    <name evidence="2" type="ORF">FA09DRAFT_125038</name>
</gene>
<feature type="region of interest" description="Disordered" evidence="1">
    <location>
        <begin position="1"/>
        <end position="45"/>
    </location>
</feature>
<feature type="compositionally biased region" description="Polar residues" evidence="1">
    <location>
        <begin position="154"/>
        <end position="170"/>
    </location>
</feature>
<name>A0A316Z1V8_9BASI</name>
<feature type="compositionally biased region" description="Polar residues" evidence="1">
    <location>
        <begin position="129"/>
        <end position="138"/>
    </location>
</feature>
<protein>
    <submittedName>
        <fullName evidence="2">Uncharacterized protein</fullName>
    </submittedName>
</protein>
<feature type="region of interest" description="Disordered" evidence="1">
    <location>
        <begin position="62"/>
        <end position="213"/>
    </location>
</feature>
<dbReference type="AlphaFoldDB" id="A0A316Z1V8"/>